<dbReference type="FunFam" id="1.20.1050.10:FF:000003">
    <property type="entry name" value="Glutathione S-transferase 2"/>
    <property type="match status" value="1"/>
</dbReference>
<comment type="similarity">
    <text evidence="2">Belongs to the GST superfamily. Mu family.</text>
</comment>
<dbReference type="HOGENOM" id="CLU_039475_2_0_1"/>
<dbReference type="InterPro" id="IPR004046">
    <property type="entry name" value="GST_C"/>
</dbReference>
<dbReference type="PANTHER" id="PTHR11571:SF222">
    <property type="entry name" value="GLUTATHIONE TRANSFERASE"/>
    <property type="match status" value="1"/>
</dbReference>
<dbReference type="PANTHER" id="PTHR11571">
    <property type="entry name" value="GLUTATHIONE S-TRANSFERASE"/>
    <property type="match status" value="1"/>
</dbReference>
<dbReference type="FunFam" id="3.40.30.10:FF:000019">
    <property type="entry name" value="Glutathione S-transferase Mu"/>
    <property type="match status" value="1"/>
</dbReference>
<dbReference type="InParanoid" id="F6V9K6"/>
<evidence type="ECO:0000259" key="8">
    <source>
        <dbReference type="PROSITE" id="PS50405"/>
    </source>
</evidence>
<dbReference type="Pfam" id="PF14497">
    <property type="entry name" value="GST_C_3"/>
    <property type="match status" value="1"/>
</dbReference>
<dbReference type="InterPro" id="IPR050213">
    <property type="entry name" value="GST_superfamily"/>
</dbReference>
<dbReference type="InterPro" id="IPR040079">
    <property type="entry name" value="Glutathione_S-Trfase"/>
</dbReference>
<proteinExistence type="inferred from homology"/>
<feature type="domain" description="GST N-terminal" evidence="7">
    <location>
        <begin position="4"/>
        <end position="91"/>
    </location>
</feature>
<dbReference type="Ensembl" id="ENSCINT00000010811.1">
    <property type="protein sequence ID" value="ENSCINP00000010811.1"/>
    <property type="gene ID" value="ENSCING00000005260.2"/>
</dbReference>
<reference evidence="9" key="4">
    <citation type="submission" date="2025-09" db="UniProtKB">
        <authorList>
            <consortium name="Ensembl"/>
        </authorList>
    </citation>
    <scope>IDENTIFICATION</scope>
</reference>
<dbReference type="GO" id="GO:0006749">
    <property type="term" value="P:glutathione metabolic process"/>
    <property type="evidence" value="ECO:0000318"/>
    <property type="project" value="GO_Central"/>
</dbReference>
<evidence type="ECO:0000256" key="1">
    <source>
        <dbReference type="ARBA" id="ARBA00003701"/>
    </source>
</evidence>
<dbReference type="EC" id="2.5.1.18" evidence="3"/>
<dbReference type="SFLD" id="SFLDS00019">
    <property type="entry name" value="Glutathione_Transferase_(cytos"/>
    <property type="match status" value="1"/>
</dbReference>
<dbReference type="Pfam" id="PF02798">
    <property type="entry name" value="GST_N"/>
    <property type="match status" value="1"/>
</dbReference>
<evidence type="ECO:0000313" key="10">
    <source>
        <dbReference type="Proteomes" id="UP000008144"/>
    </source>
</evidence>
<reference evidence="9" key="3">
    <citation type="submission" date="2025-08" db="UniProtKB">
        <authorList>
            <consortium name="Ensembl"/>
        </authorList>
    </citation>
    <scope>IDENTIFICATION</scope>
</reference>
<dbReference type="SUPFAM" id="SSF52833">
    <property type="entry name" value="Thioredoxin-like"/>
    <property type="match status" value="1"/>
</dbReference>
<dbReference type="STRING" id="7719.ENSCINP00000010811"/>
<dbReference type="SFLD" id="SFLDG01205">
    <property type="entry name" value="AMPS.1"/>
    <property type="match status" value="1"/>
</dbReference>
<keyword evidence="4" id="KW-0808">Transferase</keyword>
<dbReference type="Proteomes" id="UP000008144">
    <property type="component" value="Chromosome 1"/>
</dbReference>
<dbReference type="SFLD" id="SFLDG00363">
    <property type="entry name" value="AMPS_(cytGST):_Alpha-__Mu-__Pi"/>
    <property type="match status" value="1"/>
</dbReference>
<dbReference type="EMBL" id="EAAA01000229">
    <property type="status" value="NOT_ANNOTATED_CDS"/>
    <property type="molecule type" value="Genomic_DNA"/>
</dbReference>
<keyword evidence="10" id="KW-1185">Reference proteome</keyword>
<evidence type="ECO:0000256" key="6">
    <source>
        <dbReference type="ARBA" id="ARBA00081375"/>
    </source>
</evidence>
<dbReference type="FunCoup" id="F6V9K6">
    <property type="interactions" value="2"/>
</dbReference>
<dbReference type="Gene3D" id="1.20.1050.10">
    <property type="match status" value="1"/>
</dbReference>
<sequence>STMSKPVLAYWDIRGLAEPVRLMLQHSGVNYEDKRYVCGDAPDYDRSSWTNVKNTIGLDFANLPYYIDGDVKLTESFAIMKYIGRKNGLVPVTEEEMYRADMSEGVISDFRKSFTMMCYMPDHEKRKANFFDQLPGKLVLFEKFLNEKTWLAGDKLTYVDFAMCEILDHICMMEPTSLDKHEKVKKYYEKFFKLEKVAEYRKSSAFKKLPVNNKMANWGGKQIC</sequence>
<dbReference type="PRINTS" id="PR01267">
    <property type="entry name" value="GSTRNSFRASEM"/>
</dbReference>
<dbReference type="PROSITE" id="PS50405">
    <property type="entry name" value="GST_CTER"/>
    <property type="match status" value="1"/>
</dbReference>
<reference evidence="10" key="1">
    <citation type="journal article" date="2002" name="Science">
        <title>The draft genome of Ciona intestinalis: insights into chordate and vertebrate origins.</title>
        <authorList>
            <person name="Dehal P."/>
            <person name="Satou Y."/>
            <person name="Campbell R.K."/>
            <person name="Chapman J."/>
            <person name="Degnan B."/>
            <person name="De Tomaso A."/>
            <person name="Davidson B."/>
            <person name="Di Gregorio A."/>
            <person name="Gelpke M."/>
            <person name="Goodstein D.M."/>
            <person name="Harafuji N."/>
            <person name="Hastings K.E."/>
            <person name="Ho I."/>
            <person name="Hotta K."/>
            <person name="Huang W."/>
            <person name="Kawashima T."/>
            <person name="Lemaire P."/>
            <person name="Martinez D."/>
            <person name="Meinertzhagen I.A."/>
            <person name="Necula S."/>
            <person name="Nonaka M."/>
            <person name="Putnam N."/>
            <person name="Rash S."/>
            <person name="Saiga H."/>
            <person name="Satake M."/>
            <person name="Terry A."/>
            <person name="Yamada L."/>
            <person name="Wang H.G."/>
            <person name="Awazu S."/>
            <person name="Azumi K."/>
            <person name="Boore J."/>
            <person name="Branno M."/>
            <person name="Chin-Bow S."/>
            <person name="DeSantis R."/>
            <person name="Doyle S."/>
            <person name="Francino P."/>
            <person name="Keys D.N."/>
            <person name="Haga S."/>
            <person name="Hayashi H."/>
            <person name="Hino K."/>
            <person name="Imai K.S."/>
            <person name="Inaba K."/>
            <person name="Kano S."/>
            <person name="Kobayashi K."/>
            <person name="Kobayashi M."/>
            <person name="Lee B.I."/>
            <person name="Makabe K.W."/>
            <person name="Manohar C."/>
            <person name="Matassi G."/>
            <person name="Medina M."/>
            <person name="Mochizuki Y."/>
            <person name="Mount S."/>
            <person name="Morishita T."/>
            <person name="Miura S."/>
            <person name="Nakayama A."/>
            <person name="Nishizaka S."/>
            <person name="Nomoto H."/>
            <person name="Ohta F."/>
            <person name="Oishi K."/>
            <person name="Rigoutsos I."/>
            <person name="Sano M."/>
            <person name="Sasaki A."/>
            <person name="Sasakura Y."/>
            <person name="Shoguchi E."/>
            <person name="Shin-i T."/>
            <person name="Spagnuolo A."/>
            <person name="Stainier D."/>
            <person name="Suzuki M.M."/>
            <person name="Tassy O."/>
            <person name="Takatori N."/>
            <person name="Tokuoka M."/>
            <person name="Yagi K."/>
            <person name="Yoshizaki F."/>
            <person name="Wada S."/>
            <person name="Zhang C."/>
            <person name="Hyatt P.D."/>
            <person name="Larimer F."/>
            <person name="Detter C."/>
            <person name="Doggett N."/>
            <person name="Glavina T."/>
            <person name="Hawkins T."/>
            <person name="Richardson P."/>
            <person name="Lucas S."/>
            <person name="Kohara Y."/>
            <person name="Levine M."/>
            <person name="Satoh N."/>
            <person name="Rokhsar D.S."/>
        </authorList>
    </citation>
    <scope>NUCLEOTIDE SEQUENCE [LARGE SCALE GENOMIC DNA]</scope>
</reference>
<dbReference type="GeneTree" id="ENSGT00940000166100"/>
<evidence type="ECO:0000256" key="2">
    <source>
        <dbReference type="ARBA" id="ARBA00005861"/>
    </source>
</evidence>
<dbReference type="SUPFAM" id="SSF47616">
    <property type="entry name" value="GST C-terminal domain-like"/>
    <property type="match status" value="1"/>
</dbReference>
<dbReference type="CDD" id="cd03075">
    <property type="entry name" value="GST_N_Mu"/>
    <property type="match status" value="1"/>
</dbReference>
<dbReference type="InterPro" id="IPR010987">
    <property type="entry name" value="Glutathione-S-Trfase_C-like"/>
</dbReference>
<dbReference type="GO" id="GO:0004364">
    <property type="term" value="F:glutathione transferase activity"/>
    <property type="evidence" value="ECO:0000318"/>
    <property type="project" value="GO_Central"/>
</dbReference>
<evidence type="ECO:0000256" key="5">
    <source>
        <dbReference type="ARBA" id="ARBA00047960"/>
    </source>
</evidence>
<dbReference type="InterPro" id="IPR004045">
    <property type="entry name" value="Glutathione_S-Trfase_N"/>
</dbReference>
<dbReference type="InterPro" id="IPR036249">
    <property type="entry name" value="Thioredoxin-like_sf"/>
</dbReference>
<evidence type="ECO:0000256" key="4">
    <source>
        <dbReference type="ARBA" id="ARBA00022679"/>
    </source>
</evidence>
<dbReference type="PROSITE" id="PS50404">
    <property type="entry name" value="GST_NTER"/>
    <property type="match status" value="1"/>
</dbReference>
<name>F6V9K6_CIOIN</name>
<reference evidence="9" key="2">
    <citation type="journal article" date="2008" name="Genome Biol.">
        <title>Improved genome assembly and evidence-based global gene model set for the chordate Ciona intestinalis: new insight into intron and operon populations.</title>
        <authorList>
            <person name="Satou Y."/>
            <person name="Mineta K."/>
            <person name="Ogasawara M."/>
            <person name="Sasakura Y."/>
            <person name="Shoguchi E."/>
            <person name="Ueno K."/>
            <person name="Yamada L."/>
            <person name="Matsumoto J."/>
            <person name="Wasserscheid J."/>
            <person name="Dewar K."/>
            <person name="Wiley G.B."/>
            <person name="Macmil S.L."/>
            <person name="Roe B.A."/>
            <person name="Zeller R.W."/>
            <person name="Hastings K.E."/>
            <person name="Lemaire P."/>
            <person name="Lindquist E."/>
            <person name="Endo T."/>
            <person name="Hotta K."/>
            <person name="Inaba K."/>
        </authorList>
    </citation>
    <scope>NUCLEOTIDE SEQUENCE [LARGE SCALE GENOMIC DNA]</scope>
    <source>
        <strain evidence="9">wild type</strain>
    </source>
</reference>
<evidence type="ECO:0000259" key="7">
    <source>
        <dbReference type="PROSITE" id="PS50404"/>
    </source>
</evidence>
<dbReference type="InterPro" id="IPR036282">
    <property type="entry name" value="Glutathione-S-Trfase_C_sf"/>
</dbReference>
<dbReference type="Gene3D" id="3.40.30.10">
    <property type="entry name" value="Glutaredoxin"/>
    <property type="match status" value="1"/>
</dbReference>
<comment type="catalytic activity">
    <reaction evidence="5">
        <text>RX + glutathione = an S-substituted glutathione + a halide anion + H(+)</text>
        <dbReference type="Rhea" id="RHEA:16437"/>
        <dbReference type="ChEBI" id="CHEBI:15378"/>
        <dbReference type="ChEBI" id="CHEBI:16042"/>
        <dbReference type="ChEBI" id="CHEBI:17792"/>
        <dbReference type="ChEBI" id="CHEBI:57925"/>
        <dbReference type="ChEBI" id="CHEBI:90779"/>
        <dbReference type="EC" id="2.5.1.18"/>
    </reaction>
</comment>
<evidence type="ECO:0000256" key="3">
    <source>
        <dbReference type="ARBA" id="ARBA00012452"/>
    </source>
</evidence>
<dbReference type="InterPro" id="IPR003081">
    <property type="entry name" value="GST_mu"/>
</dbReference>
<dbReference type="OMA" id="LCYTDFE"/>
<evidence type="ECO:0000313" key="9">
    <source>
        <dbReference type="Ensembl" id="ENSCINP00000010811.1"/>
    </source>
</evidence>
<dbReference type="AlphaFoldDB" id="F6V9K6"/>
<protein>
    <recommendedName>
        <fullName evidence="3">glutathione transferase</fullName>
        <ecNumber evidence="3">2.5.1.18</ecNumber>
    </recommendedName>
    <alternativeName>
        <fullName evidence="6">GST class-mu</fullName>
    </alternativeName>
</protein>
<comment type="function">
    <text evidence="1">Conjugation of reduced glutathione to a wide number of exogenous and endogenous hydrophobic electrophiles.</text>
</comment>
<accession>F6V9K6</accession>
<feature type="domain" description="GST C-terminal" evidence="8">
    <location>
        <begin position="93"/>
        <end position="211"/>
    </location>
</feature>
<organism evidence="9 10">
    <name type="scientific">Ciona intestinalis</name>
    <name type="common">Transparent sea squirt</name>
    <name type="synonym">Ascidia intestinalis</name>
    <dbReference type="NCBI Taxonomy" id="7719"/>
    <lineage>
        <taxon>Eukaryota</taxon>
        <taxon>Metazoa</taxon>
        <taxon>Chordata</taxon>
        <taxon>Tunicata</taxon>
        <taxon>Ascidiacea</taxon>
        <taxon>Phlebobranchia</taxon>
        <taxon>Cionidae</taxon>
        <taxon>Ciona</taxon>
    </lineage>
</organism>